<protein>
    <submittedName>
        <fullName evidence="2">Uncharacterized protein</fullName>
    </submittedName>
</protein>
<dbReference type="AlphaFoldDB" id="A0A8T2SBD4"/>
<organism evidence="2 3">
    <name type="scientific">Ceratopteris richardii</name>
    <name type="common">Triangle waterfern</name>
    <dbReference type="NCBI Taxonomy" id="49495"/>
    <lineage>
        <taxon>Eukaryota</taxon>
        <taxon>Viridiplantae</taxon>
        <taxon>Streptophyta</taxon>
        <taxon>Embryophyta</taxon>
        <taxon>Tracheophyta</taxon>
        <taxon>Polypodiopsida</taxon>
        <taxon>Polypodiidae</taxon>
        <taxon>Polypodiales</taxon>
        <taxon>Pteridineae</taxon>
        <taxon>Pteridaceae</taxon>
        <taxon>Parkerioideae</taxon>
        <taxon>Ceratopteris</taxon>
    </lineage>
</organism>
<dbReference type="OrthoDB" id="1932439at2759"/>
<comment type="caution">
    <text evidence="2">The sequence shown here is derived from an EMBL/GenBank/DDBJ whole genome shotgun (WGS) entry which is preliminary data.</text>
</comment>
<proteinExistence type="predicted"/>
<accession>A0A8T2SBD4</accession>
<feature type="region of interest" description="Disordered" evidence="1">
    <location>
        <begin position="72"/>
        <end position="91"/>
    </location>
</feature>
<evidence type="ECO:0000256" key="1">
    <source>
        <dbReference type="SAM" id="MobiDB-lite"/>
    </source>
</evidence>
<dbReference type="Proteomes" id="UP000825935">
    <property type="component" value="Chromosome 21"/>
</dbReference>
<gene>
    <name evidence="2" type="ORF">KP509_21G022200</name>
</gene>
<reference evidence="2" key="1">
    <citation type="submission" date="2021-08" db="EMBL/GenBank/DDBJ databases">
        <title>WGS assembly of Ceratopteris richardii.</title>
        <authorList>
            <person name="Marchant D.B."/>
            <person name="Chen G."/>
            <person name="Jenkins J."/>
            <person name="Shu S."/>
            <person name="Leebens-Mack J."/>
            <person name="Grimwood J."/>
            <person name="Schmutz J."/>
            <person name="Soltis P."/>
            <person name="Soltis D."/>
            <person name="Chen Z.-H."/>
        </authorList>
    </citation>
    <scope>NUCLEOTIDE SEQUENCE</scope>
    <source>
        <strain evidence="2">Whitten #5841</strain>
        <tissue evidence="2">Leaf</tissue>
    </source>
</reference>
<evidence type="ECO:0000313" key="3">
    <source>
        <dbReference type="Proteomes" id="UP000825935"/>
    </source>
</evidence>
<keyword evidence="3" id="KW-1185">Reference proteome</keyword>
<dbReference type="EMBL" id="CM035426">
    <property type="protein sequence ID" value="KAH7314822.1"/>
    <property type="molecule type" value="Genomic_DNA"/>
</dbReference>
<feature type="region of interest" description="Disordered" evidence="1">
    <location>
        <begin position="1"/>
        <end position="30"/>
    </location>
</feature>
<sequence>MVFGRKKRQQHHEHVKEKEHTRKKKKMFGKRSAAVAISDSGQGMPCKAGHSCVYPAAAEACLFRAEVAAAATEAAAPQGRRSTSRRSSPWDCQSSLYDSFELGSFSQKLGRSLAEERLRFGSRRRAPVPTTAQWPPRSRRAACFPSCFPKRTPTIQLGKRKVPSLLSAFHVLGRLARSSCHAITKAPIHPSRLPQAEYHLYHHHIHHVTTHERPDQELHGDVDCVTGFEESCGYGYRSIHSEDSAFDLDSRSVDYLPLQGRDDHHMISIKYQC</sequence>
<name>A0A8T2SBD4_CERRI</name>
<evidence type="ECO:0000313" key="2">
    <source>
        <dbReference type="EMBL" id="KAH7314822.1"/>
    </source>
</evidence>
<feature type="compositionally biased region" description="Basic residues" evidence="1">
    <location>
        <begin position="1"/>
        <end position="11"/>
    </location>
</feature>